<dbReference type="GO" id="GO:0016887">
    <property type="term" value="F:ATP hydrolysis activity"/>
    <property type="evidence" value="ECO:0007669"/>
    <property type="project" value="TreeGrafter"/>
</dbReference>
<dbReference type="SMART" id="SM00382">
    <property type="entry name" value="AAA"/>
    <property type="match status" value="1"/>
</dbReference>
<dbReference type="SUPFAM" id="SSF160246">
    <property type="entry name" value="EspE N-terminal domain-like"/>
    <property type="match status" value="1"/>
</dbReference>
<gene>
    <name evidence="5" type="ORF">J421_3864</name>
</gene>
<feature type="domain" description="Bacterial type II secretion system protein E" evidence="4">
    <location>
        <begin position="352"/>
        <end position="366"/>
    </location>
</feature>
<dbReference type="InterPro" id="IPR003593">
    <property type="entry name" value="AAA+_ATPase"/>
</dbReference>
<dbReference type="Proteomes" id="UP000019151">
    <property type="component" value="Chromosome"/>
</dbReference>
<dbReference type="Gene3D" id="3.30.300.160">
    <property type="entry name" value="Type II secretion system, protein E, N-terminal domain"/>
    <property type="match status" value="1"/>
</dbReference>
<name>W0RKV7_9BACT</name>
<dbReference type="GO" id="GO:0005524">
    <property type="term" value="F:ATP binding"/>
    <property type="evidence" value="ECO:0007669"/>
    <property type="project" value="UniProtKB-KW"/>
</dbReference>
<dbReference type="PANTHER" id="PTHR30258">
    <property type="entry name" value="TYPE II SECRETION SYSTEM PROTEIN GSPE-RELATED"/>
    <property type="match status" value="1"/>
</dbReference>
<dbReference type="PANTHER" id="PTHR30258:SF2">
    <property type="entry name" value="COMG OPERON PROTEIN 1"/>
    <property type="match status" value="1"/>
</dbReference>
<dbReference type="Gene3D" id="3.30.450.90">
    <property type="match status" value="1"/>
</dbReference>
<comment type="similarity">
    <text evidence="1">Belongs to the GSP E family.</text>
</comment>
<dbReference type="OrthoDB" id="9804785at2"/>
<evidence type="ECO:0000256" key="2">
    <source>
        <dbReference type="ARBA" id="ARBA00022741"/>
    </source>
</evidence>
<organism evidence="5 6">
    <name type="scientific">Gemmatirosa kalamazoonensis</name>
    <dbReference type="NCBI Taxonomy" id="861299"/>
    <lineage>
        <taxon>Bacteria</taxon>
        <taxon>Pseudomonadati</taxon>
        <taxon>Gemmatimonadota</taxon>
        <taxon>Gemmatimonadia</taxon>
        <taxon>Gemmatimonadales</taxon>
        <taxon>Gemmatimonadaceae</taxon>
        <taxon>Gemmatirosa</taxon>
    </lineage>
</organism>
<dbReference type="Gene3D" id="3.40.50.300">
    <property type="entry name" value="P-loop containing nucleotide triphosphate hydrolases"/>
    <property type="match status" value="1"/>
</dbReference>
<dbReference type="PATRIC" id="fig|861299.3.peg.3920"/>
<dbReference type="InterPro" id="IPR007831">
    <property type="entry name" value="T2SS_GspE_N"/>
</dbReference>
<dbReference type="Pfam" id="PF00437">
    <property type="entry name" value="T2SSE"/>
    <property type="match status" value="1"/>
</dbReference>
<dbReference type="SUPFAM" id="SSF52540">
    <property type="entry name" value="P-loop containing nucleoside triphosphate hydrolases"/>
    <property type="match status" value="1"/>
</dbReference>
<dbReference type="AlphaFoldDB" id="W0RKV7"/>
<keyword evidence="6" id="KW-1185">Reference proteome</keyword>
<sequence length="541" mass="56283">MQSPAATTPEQRLESALRAVLPAAVDLGAAEASCGERWAAARRAASCDDAALAERLARHFGVGVAVIAPPDPALRRLVPLPLAQRLGVLPLRASAVVLTVAAPAPGDPAAEGALAAASGRRVRFAIAPPDVVATGLATLYGGEEQGADARPVVRLVDRVVADGVTRGASDIHLECGEAGVVVRYRVDGVLLDATTLARDAGIPVVSRIKIMSGLDIADRLRPQDGRARVTVGGRTLDLRVSTLPAAHGEKVVIRVLDGAATTLSLDGLGLADADLARFTGMLDAREGLVLVTGPTGSGKTTTLYAALRHVQQRGVNVVTVEDPVEYRLAGVTQVAVNERAGLTFAAALRSILRQDPDVVLVGEIRDRETATIAVQASLTGHLVLSTLHTIDAAAAVARLTDLGVEPFKLAAALRGVVAQRLLRRICARCRGGAADCPSCSGSGYRGRAAAVELLVAGEEVSRRIARGEPAAAIADAARDAGMRTLWDSGIDQVRRGVTDDAELRRALEPPAERSSAVRPAALGLPDLDALFDLLSPSERRR</sequence>
<dbReference type="STRING" id="861299.J421_3864"/>
<dbReference type="KEGG" id="gba:J421_3864"/>
<dbReference type="InterPro" id="IPR027417">
    <property type="entry name" value="P-loop_NTPase"/>
</dbReference>
<dbReference type="CDD" id="cd01129">
    <property type="entry name" value="PulE-GspE-like"/>
    <property type="match status" value="1"/>
</dbReference>
<dbReference type="InterPro" id="IPR037257">
    <property type="entry name" value="T2SS_E_N_sf"/>
</dbReference>
<dbReference type="InParanoid" id="W0RKV7"/>
<dbReference type="RefSeq" id="WP_025412850.1">
    <property type="nucleotide sequence ID" value="NZ_CP007128.1"/>
</dbReference>
<dbReference type="GO" id="GO:0005886">
    <property type="term" value="C:plasma membrane"/>
    <property type="evidence" value="ECO:0007669"/>
    <property type="project" value="TreeGrafter"/>
</dbReference>
<dbReference type="HOGENOM" id="CLU_013446_10_6_0"/>
<dbReference type="PROSITE" id="PS00662">
    <property type="entry name" value="T2SP_E"/>
    <property type="match status" value="1"/>
</dbReference>
<keyword evidence="2" id="KW-0547">Nucleotide-binding</keyword>
<dbReference type="eggNOG" id="COG2804">
    <property type="taxonomic scope" value="Bacteria"/>
</dbReference>
<evidence type="ECO:0000259" key="4">
    <source>
        <dbReference type="PROSITE" id="PS00662"/>
    </source>
</evidence>
<reference evidence="5 6" key="1">
    <citation type="journal article" date="2014" name="Genome Announc.">
        <title>Genome Sequence and Methylome of Soil Bacterium Gemmatirosa kalamazoonensis KBS708T, a Member of the Rarely Cultivated Gemmatimonadetes Phylum.</title>
        <authorList>
            <person name="Debruyn J.M."/>
            <person name="Radosevich M."/>
            <person name="Wommack K.E."/>
            <person name="Polson S.W."/>
            <person name="Hauser L.J."/>
            <person name="Fawaz M.N."/>
            <person name="Korlach J."/>
            <person name="Tsai Y.C."/>
        </authorList>
    </citation>
    <scope>NUCLEOTIDE SEQUENCE [LARGE SCALE GENOMIC DNA]</scope>
    <source>
        <strain evidence="5 6">KBS708</strain>
    </source>
</reference>
<evidence type="ECO:0000313" key="5">
    <source>
        <dbReference type="EMBL" id="AHG91401.1"/>
    </source>
</evidence>
<evidence type="ECO:0000256" key="3">
    <source>
        <dbReference type="ARBA" id="ARBA00022840"/>
    </source>
</evidence>
<keyword evidence="3" id="KW-0067">ATP-binding</keyword>
<evidence type="ECO:0000256" key="1">
    <source>
        <dbReference type="ARBA" id="ARBA00006611"/>
    </source>
</evidence>
<dbReference type="Pfam" id="PF05157">
    <property type="entry name" value="MshEN"/>
    <property type="match status" value="1"/>
</dbReference>
<evidence type="ECO:0000313" key="6">
    <source>
        <dbReference type="Proteomes" id="UP000019151"/>
    </source>
</evidence>
<dbReference type="FunCoup" id="W0RKV7">
    <property type="interactions" value="190"/>
</dbReference>
<dbReference type="InterPro" id="IPR001482">
    <property type="entry name" value="T2SS/T4SS_dom"/>
</dbReference>
<protein>
    <submittedName>
        <fullName evidence="5">Type II secretion system protein E</fullName>
    </submittedName>
</protein>
<accession>W0RKV7</accession>
<proteinExistence type="inferred from homology"/>
<dbReference type="EMBL" id="CP007128">
    <property type="protein sequence ID" value="AHG91401.1"/>
    <property type="molecule type" value="Genomic_DNA"/>
</dbReference>